<name>A0ABX9K3T1_9BACT</name>
<accession>A0ABX9K3T1</accession>
<dbReference type="InterPro" id="IPR001073">
    <property type="entry name" value="C1q_dom"/>
</dbReference>
<protein>
    <submittedName>
        <fullName evidence="2">C1q domain-containing protein</fullName>
    </submittedName>
</protein>
<evidence type="ECO:0000313" key="3">
    <source>
        <dbReference type="Proteomes" id="UP000256345"/>
    </source>
</evidence>
<dbReference type="EMBL" id="QUMU01000004">
    <property type="protein sequence ID" value="REG32748.1"/>
    <property type="molecule type" value="Genomic_DNA"/>
</dbReference>
<dbReference type="RefSeq" id="WP_047855357.1">
    <property type="nucleotide sequence ID" value="NZ_CP011509.1"/>
</dbReference>
<keyword evidence="3" id="KW-1185">Reference proteome</keyword>
<sequence length="198" mass="20968">MQRPGRMTIWGWLTCLLVAVLLGEEARAEGAEPESNVVKDYLRADPALGSGFQATGLCPADRMVAFSVSGSNHISQGGATLLGYQSTVTNLGGGWVSGGGTFSAPCTGLYVFTVSFVRGATDGGTHDDVFVSIHQNGVSRGSAWAGQTVDNERSTGTHTVALFLQEGDYIQTYTTSQSGFKRRLDVYSLTGHMVKSAY</sequence>
<proteinExistence type="predicted"/>
<dbReference type="Gene3D" id="2.60.120.40">
    <property type="match status" value="1"/>
</dbReference>
<feature type="domain" description="C1q" evidence="1">
    <location>
        <begin position="59"/>
        <end position="198"/>
    </location>
</feature>
<dbReference type="InterPro" id="IPR008983">
    <property type="entry name" value="Tumour_necrosis_fac-like_dom"/>
</dbReference>
<dbReference type="PROSITE" id="PS50871">
    <property type="entry name" value="C1Q"/>
    <property type="match status" value="1"/>
</dbReference>
<dbReference type="Proteomes" id="UP000256345">
    <property type="component" value="Unassembled WGS sequence"/>
</dbReference>
<dbReference type="SUPFAM" id="SSF49842">
    <property type="entry name" value="TNF-like"/>
    <property type="match status" value="1"/>
</dbReference>
<gene>
    <name evidence="2" type="ORF">ATI61_10435</name>
</gene>
<comment type="caution">
    <text evidence="2">The sequence shown here is derived from an EMBL/GenBank/DDBJ whole genome shotgun (WGS) entry which is preliminary data.</text>
</comment>
<evidence type="ECO:0000313" key="2">
    <source>
        <dbReference type="EMBL" id="REG32748.1"/>
    </source>
</evidence>
<organism evidence="2 3">
    <name type="scientific">Archangium gephyra</name>
    <dbReference type="NCBI Taxonomy" id="48"/>
    <lineage>
        <taxon>Bacteria</taxon>
        <taxon>Pseudomonadati</taxon>
        <taxon>Myxococcota</taxon>
        <taxon>Myxococcia</taxon>
        <taxon>Myxococcales</taxon>
        <taxon>Cystobacterineae</taxon>
        <taxon>Archangiaceae</taxon>
        <taxon>Archangium</taxon>
    </lineage>
</organism>
<dbReference type="Pfam" id="PF00386">
    <property type="entry name" value="C1q"/>
    <property type="match status" value="1"/>
</dbReference>
<reference evidence="2 3" key="1">
    <citation type="submission" date="2018-08" db="EMBL/GenBank/DDBJ databases">
        <title>Genomic Encyclopedia of Archaeal and Bacterial Type Strains, Phase II (KMG-II): from individual species to whole genera.</title>
        <authorList>
            <person name="Goeker M."/>
        </authorList>
    </citation>
    <scope>NUCLEOTIDE SEQUENCE [LARGE SCALE GENOMIC DNA]</scope>
    <source>
        <strain evidence="2 3">DSM 2261</strain>
    </source>
</reference>
<evidence type="ECO:0000259" key="1">
    <source>
        <dbReference type="PROSITE" id="PS50871"/>
    </source>
</evidence>